<evidence type="ECO:0000313" key="7">
    <source>
        <dbReference type="Proteomes" id="UP001055093"/>
    </source>
</evidence>
<feature type="domain" description="Tyr recombinase" evidence="5">
    <location>
        <begin position="183"/>
        <end position="377"/>
    </location>
</feature>
<dbReference type="InterPro" id="IPR050808">
    <property type="entry name" value="Phage_Integrase"/>
</dbReference>
<comment type="similarity">
    <text evidence="1">Belongs to the 'phage' integrase family.</text>
</comment>
<dbReference type="InterPro" id="IPR013762">
    <property type="entry name" value="Integrase-like_cat_sf"/>
</dbReference>
<dbReference type="Gene3D" id="1.10.443.10">
    <property type="entry name" value="Intergrase catalytic core"/>
    <property type="match status" value="1"/>
</dbReference>
<comment type="caution">
    <text evidence="6">The sequence shown here is derived from an EMBL/GenBank/DDBJ whole genome shotgun (WGS) entry which is preliminary data.</text>
</comment>
<evidence type="ECO:0000256" key="4">
    <source>
        <dbReference type="ARBA" id="ARBA00023172"/>
    </source>
</evidence>
<reference evidence="6" key="2">
    <citation type="submission" date="2021-08" db="EMBL/GenBank/DDBJ databases">
        <authorList>
            <person name="Tani A."/>
            <person name="Ola A."/>
            <person name="Ogura Y."/>
            <person name="Katsura K."/>
            <person name="Hayashi T."/>
        </authorList>
    </citation>
    <scope>NUCLEOTIDE SEQUENCE</scope>
    <source>
        <strain evidence="6">DSM 14458</strain>
    </source>
</reference>
<dbReference type="SUPFAM" id="SSF56349">
    <property type="entry name" value="DNA breaking-rejoining enzymes"/>
    <property type="match status" value="1"/>
</dbReference>
<dbReference type="PROSITE" id="PS51898">
    <property type="entry name" value="TYR_RECOMBINASE"/>
    <property type="match status" value="1"/>
</dbReference>
<accession>A0ABQ4UY53</accession>
<gene>
    <name evidence="6" type="primary">xerC_3</name>
    <name evidence="6" type="ORF">BGCPKDLD_3864</name>
</gene>
<evidence type="ECO:0000313" key="6">
    <source>
        <dbReference type="EMBL" id="GJE77261.1"/>
    </source>
</evidence>
<keyword evidence="3" id="KW-0238">DNA-binding</keyword>
<evidence type="ECO:0000259" key="5">
    <source>
        <dbReference type="PROSITE" id="PS51898"/>
    </source>
</evidence>
<keyword evidence="7" id="KW-1185">Reference proteome</keyword>
<keyword evidence="2" id="KW-0229">DNA integration</keyword>
<evidence type="ECO:0000256" key="2">
    <source>
        <dbReference type="ARBA" id="ARBA00022908"/>
    </source>
</evidence>
<dbReference type="InterPro" id="IPR011010">
    <property type="entry name" value="DNA_brk_join_enz"/>
</dbReference>
<evidence type="ECO:0000256" key="3">
    <source>
        <dbReference type="ARBA" id="ARBA00023125"/>
    </source>
</evidence>
<dbReference type="CDD" id="cd01189">
    <property type="entry name" value="INT_ICEBs1_C_like"/>
    <property type="match status" value="1"/>
</dbReference>
<dbReference type="InterPro" id="IPR004107">
    <property type="entry name" value="Integrase_SAM-like_N"/>
</dbReference>
<dbReference type="InterPro" id="IPR010998">
    <property type="entry name" value="Integrase_recombinase_N"/>
</dbReference>
<dbReference type="Pfam" id="PF00589">
    <property type="entry name" value="Phage_integrase"/>
    <property type="match status" value="1"/>
</dbReference>
<dbReference type="Pfam" id="PF14659">
    <property type="entry name" value="Phage_int_SAM_3"/>
    <property type="match status" value="1"/>
</dbReference>
<dbReference type="EMBL" id="BPRE01000013">
    <property type="protein sequence ID" value="GJE77261.1"/>
    <property type="molecule type" value="Genomic_DNA"/>
</dbReference>
<dbReference type="Proteomes" id="UP001055093">
    <property type="component" value="Unassembled WGS sequence"/>
</dbReference>
<evidence type="ECO:0000256" key="1">
    <source>
        <dbReference type="ARBA" id="ARBA00008857"/>
    </source>
</evidence>
<keyword evidence="4" id="KW-0233">DNA recombination</keyword>
<sequence length="383" mass="43817">MASVNKRRWTYKGVEKTAWVLRYVDKNGKRHTSTFQTKKAADHARLRVETEIDMGVHVASSETVTVASACDLYLKDCERRHRIKDRMTLTTLANYRAAIRYTIVPQLGHLKLTALTADMLQEHLNELSIRFSRANVMRCRWILKAVLAFAMRKRMIARNLIVEGGVRVPSFVKERIQIPTRAELGKILREIEVRHTLDRYNVFEIRRCAILLAMFCGMRRGEICGLHWENVDFDAGIIRIRHNMSLLDGLKTPKTWAGIRDVSMPERVRFALQALAAQSGHPASGLVCRTHQGKRVAPVQLWTYWVKVAQRVGLCDDKGTPKYHFHALRHANVSLLIADGLTPLHIKTHIGHANVSTTMNVYGHLFPEDERIRKSVESITKGF</sequence>
<dbReference type="PANTHER" id="PTHR30629">
    <property type="entry name" value="PROPHAGE INTEGRASE"/>
    <property type="match status" value="1"/>
</dbReference>
<protein>
    <submittedName>
        <fullName evidence="6">Tyrosine recombinase XerC</fullName>
    </submittedName>
</protein>
<dbReference type="PANTHER" id="PTHR30629:SF2">
    <property type="entry name" value="PROPHAGE INTEGRASE INTS-RELATED"/>
    <property type="match status" value="1"/>
</dbReference>
<organism evidence="6 7">
    <name type="scientific">Methylorubrum suomiense</name>
    <dbReference type="NCBI Taxonomy" id="144191"/>
    <lineage>
        <taxon>Bacteria</taxon>
        <taxon>Pseudomonadati</taxon>
        <taxon>Pseudomonadota</taxon>
        <taxon>Alphaproteobacteria</taxon>
        <taxon>Hyphomicrobiales</taxon>
        <taxon>Methylobacteriaceae</taxon>
        <taxon>Methylorubrum</taxon>
    </lineage>
</organism>
<dbReference type="RefSeq" id="WP_238308379.1">
    <property type="nucleotide sequence ID" value="NZ_BPRE01000013.1"/>
</dbReference>
<dbReference type="Gene3D" id="1.10.150.130">
    <property type="match status" value="1"/>
</dbReference>
<proteinExistence type="inferred from homology"/>
<reference evidence="6" key="1">
    <citation type="journal article" date="2021" name="Front. Microbiol.">
        <title>Comprehensive Comparative Genomics and Phenotyping of Methylobacterium Species.</title>
        <authorList>
            <person name="Alessa O."/>
            <person name="Ogura Y."/>
            <person name="Fujitani Y."/>
            <person name="Takami H."/>
            <person name="Hayashi T."/>
            <person name="Sahin N."/>
            <person name="Tani A."/>
        </authorList>
    </citation>
    <scope>NUCLEOTIDE SEQUENCE</scope>
    <source>
        <strain evidence="6">DSM 14458</strain>
    </source>
</reference>
<dbReference type="InterPro" id="IPR002104">
    <property type="entry name" value="Integrase_catalytic"/>
</dbReference>
<name>A0ABQ4UY53_9HYPH</name>